<feature type="transmembrane region" description="Helical" evidence="1">
    <location>
        <begin position="12"/>
        <end position="30"/>
    </location>
</feature>
<keyword evidence="1" id="KW-1133">Transmembrane helix</keyword>
<keyword evidence="1" id="KW-0472">Membrane</keyword>
<dbReference type="AlphaFoldDB" id="A0A828YYF0"/>
<accession>A0A828YYF0</accession>
<proteinExistence type="predicted"/>
<reference evidence="2 3" key="1">
    <citation type="submission" date="2012-10" db="EMBL/GenBank/DDBJ databases">
        <authorList>
            <person name="Harkins D.M."/>
            <person name="Durkin A.S."/>
            <person name="Brinkac L.M."/>
            <person name="Haft D.H."/>
            <person name="Selengut J.D."/>
            <person name="Sanka R."/>
            <person name="DePew J."/>
            <person name="Purushe J."/>
            <person name="Whelen A.C."/>
            <person name="Vinetz J.M."/>
            <person name="Sutton G.G."/>
            <person name="Nierman W.C."/>
            <person name="Fouts D.E."/>
        </authorList>
    </citation>
    <scope>NUCLEOTIDE SEQUENCE [LARGE SCALE GENOMIC DNA]</scope>
    <source>
        <strain evidence="2 3">2006001853</strain>
    </source>
</reference>
<dbReference type="EMBL" id="AFLV02000081">
    <property type="protein sequence ID" value="EKR62435.1"/>
    <property type="molecule type" value="Genomic_DNA"/>
</dbReference>
<organism evidence="2 3">
    <name type="scientific">Leptospira weilii str. 2006001853</name>
    <dbReference type="NCBI Taxonomy" id="1001589"/>
    <lineage>
        <taxon>Bacteria</taxon>
        <taxon>Pseudomonadati</taxon>
        <taxon>Spirochaetota</taxon>
        <taxon>Spirochaetia</taxon>
        <taxon>Leptospirales</taxon>
        <taxon>Leptospiraceae</taxon>
        <taxon>Leptospira</taxon>
    </lineage>
</organism>
<evidence type="ECO:0000313" key="2">
    <source>
        <dbReference type="EMBL" id="EKR62435.1"/>
    </source>
</evidence>
<name>A0A828YYF0_9LEPT</name>
<dbReference type="Proteomes" id="UP000001338">
    <property type="component" value="Unassembled WGS sequence"/>
</dbReference>
<sequence>MFHFIFLKIPVLYRIGIFVLIATGGCFHFEQKMEFIKKYRNSLQIEGVKVKISQK</sequence>
<evidence type="ECO:0000313" key="3">
    <source>
        <dbReference type="Proteomes" id="UP000001338"/>
    </source>
</evidence>
<comment type="caution">
    <text evidence="2">The sequence shown here is derived from an EMBL/GenBank/DDBJ whole genome shotgun (WGS) entry which is preliminary data.</text>
</comment>
<keyword evidence="1" id="KW-0812">Transmembrane</keyword>
<protein>
    <submittedName>
        <fullName evidence="2">Uncharacterized protein</fullName>
    </submittedName>
</protein>
<gene>
    <name evidence="2" type="ORF">LEP1GSC036_1577</name>
</gene>
<evidence type="ECO:0000256" key="1">
    <source>
        <dbReference type="SAM" id="Phobius"/>
    </source>
</evidence>